<protein>
    <submittedName>
        <fullName evidence="2">Transposase</fullName>
    </submittedName>
</protein>
<reference evidence="2 3" key="1">
    <citation type="submission" date="2018-12" db="EMBL/GenBank/DDBJ databases">
        <title>Draft genome sequence of Embleya hyalina NBRC 13850T.</title>
        <authorList>
            <person name="Komaki H."/>
            <person name="Hosoyama A."/>
            <person name="Kimura A."/>
            <person name="Ichikawa N."/>
            <person name="Tamura T."/>
        </authorList>
    </citation>
    <scope>NUCLEOTIDE SEQUENCE [LARGE SCALE GENOMIC DNA]</scope>
    <source>
        <strain evidence="2 3">NBRC 13850</strain>
    </source>
</reference>
<accession>A0A401Z4R6</accession>
<dbReference type="AlphaFoldDB" id="A0A401Z4R6"/>
<organism evidence="2 3">
    <name type="scientific">Embleya hyalina</name>
    <dbReference type="NCBI Taxonomy" id="516124"/>
    <lineage>
        <taxon>Bacteria</taxon>
        <taxon>Bacillati</taxon>
        <taxon>Actinomycetota</taxon>
        <taxon>Actinomycetes</taxon>
        <taxon>Kitasatosporales</taxon>
        <taxon>Streptomycetaceae</taxon>
        <taxon>Embleya</taxon>
    </lineage>
</organism>
<evidence type="ECO:0000256" key="1">
    <source>
        <dbReference type="SAM" id="MobiDB-lite"/>
    </source>
</evidence>
<comment type="caution">
    <text evidence="2">The sequence shown here is derived from an EMBL/GenBank/DDBJ whole genome shotgun (WGS) entry which is preliminary data.</text>
</comment>
<dbReference type="RefSeq" id="WP_246127344.1">
    <property type="nucleotide sequence ID" value="NZ_BIFH01000053.1"/>
</dbReference>
<evidence type="ECO:0000313" key="2">
    <source>
        <dbReference type="EMBL" id="GCE01839.1"/>
    </source>
</evidence>
<gene>
    <name evidence="2" type="ORF">EHYA_09613</name>
</gene>
<sequence length="175" mass="20069">MRWQAITERGIRIDHRTYDHEVPGPLRGQSSGIVARGGKWEVHHNPHDGRQVWVRLPDGELTEIPWIHRDHTHHPFDERTRRYVRATAGPHTDADIHEANLADALDRPMRRAHTGRATRAEQRLLACGTPTRTPHRHAPCTKDRSVPPSRGRARRASTNSTTVPMHPHCRGRTLR</sequence>
<dbReference type="Proteomes" id="UP000286931">
    <property type="component" value="Unassembled WGS sequence"/>
</dbReference>
<feature type="region of interest" description="Disordered" evidence="1">
    <location>
        <begin position="128"/>
        <end position="175"/>
    </location>
</feature>
<name>A0A401Z4R6_9ACTN</name>
<evidence type="ECO:0000313" key="3">
    <source>
        <dbReference type="Proteomes" id="UP000286931"/>
    </source>
</evidence>
<proteinExistence type="predicted"/>
<keyword evidence="3" id="KW-1185">Reference proteome</keyword>
<dbReference type="EMBL" id="BIFH01000053">
    <property type="protein sequence ID" value="GCE01839.1"/>
    <property type="molecule type" value="Genomic_DNA"/>
</dbReference>